<protein>
    <submittedName>
        <fullName evidence="2">Uncharacterized protein</fullName>
    </submittedName>
</protein>
<dbReference type="AlphaFoldDB" id="A0A919GRZ9"/>
<name>A0A919GRZ9_9ACTN</name>
<gene>
    <name evidence="2" type="ORF">Sxan_03450</name>
</gene>
<dbReference type="Proteomes" id="UP000600026">
    <property type="component" value="Unassembled WGS sequence"/>
</dbReference>
<dbReference type="RefSeq" id="WP_167347259.1">
    <property type="nucleotide sequence ID" value="NZ_BNEE01000003.1"/>
</dbReference>
<feature type="region of interest" description="Disordered" evidence="1">
    <location>
        <begin position="120"/>
        <end position="143"/>
    </location>
</feature>
<comment type="caution">
    <text evidence="2">The sequence shown here is derived from an EMBL/GenBank/DDBJ whole genome shotgun (WGS) entry which is preliminary data.</text>
</comment>
<evidence type="ECO:0000313" key="3">
    <source>
        <dbReference type="Proteomes" id="UP000600026"/>
    </source>
</evidence>
<dbReference type="EMBL" id="BNEE01000003">
    <property type="protein sequence ID" value="GHI82981.1"/>
    <property type="molecule type" value="Genomic_DNA"/>
</dbReference>
<evidence type="ECO:0000313" key="2">
    <source>
        <dbReference type="EMBL" id="GHI82981.1"/>
    </source>
</evidence>
<sequence>MLNCCAEATDTTSGHPVPRAKPALARAALDAWPDWLEALRDADGHAPSLDSPGTFVVLGAQAPPTAVRNFDAVQAALKECAEPQQEVQAEDIPACTPRPTNVRSVPSTWNARALSMLAPSSPPWSTADAVWASPSSTARHPAY</sequence>
<proteinExistence type="predicted"/>
<accession>A0A919GRZ9</accession>
<organism evidence="2 3">
    <name type="scientific">Streptomyces xanthophaeus</name>
    <dbReference type="NCBI Taxonomy" id="67385"/>
    <lineage>
        <taxon>Bacteria</taxon>
        <taxon>Bacillati</taxon>
        <taxon>Actinomycetota</taxon>
        <taxon>Actinomycetes</taxon>
        <taxon>Kitasatosporales</taxon>
        <taxon>Streptomycetaceae</taxon>
        <taxon>Streptomyces</taxon>
    </lineage>
</organism>
<evidence type="ECO:0000256" key="1">
    <source>
        <dbReference type="SAM" id="MobiDB-lite"/>
    </source>
</evidence>
<reference evidence="2" key="1">
    <citation type="submission" date="2020-09" db="EMBL/GenBank/DDBJ databases">
        <title>Whole genome shotgun sequence of Streptomyces xanthophaeus NBRC 12829.</title>
        <authorList>
            <person name="Komaki H."/>
            <person name="Tamura T."/>
        </authorList>
    </citation>
    <scope>NUCLEOTIDE SEQUENCE</scope>
    <source>
        <strain evidence="2">NBRC 12829</strain>
    </source>
</reference>
<feature type="compositionally biased region" description="Polar residues" evidence="1">
    <location>
        <begin position="133"/>
        <end position="143"/>
    </location>
</feature>
<keyword evidence="3" id="KW-1185">Reference proteome</keyword>